<dbReference type="EMBL" id="BLLK01000020">
    <property type="protein sequence ID" value="GFH45417.1"/>
    <property type="molecule type" value="Genomic_DNA"/>
</dbReference>
<organism evidence="2 3">
    <name type="scientific">Chaetoceros tenuissimus</name>
    <dbReference type="NCBI Taxonomy" id="426638"/>
    <lineage>
        <taxon>Eukaryota</taxon>
        <taxon>Sar</taxon>
        <taxon>Stramenopiles</taxon>
        <taxon>Ochrophyta</taxon>
        <taxon>Bacillariophyta</taxon>
        <taxon>Coscinodiscophyceae</taxon>
        <taxon>Chaetocerotophycidae</taxon>
        <taxon>Chaetocerotales</taxon>
        <taxon>Chaetocerotaceae</taxon>
        <taxon>Chaetoceros</taxon>
    </lineage>
</organism>
<evidence type="ECO:0000313" key="3">
    <source>
        <dbReference type="Proteomes" id="UP001054902"/>
    </source>
</evidence>
<proteinExistence type="predicted"/>
<reference evidence="2 3" key="1">
    <citation type="journal article" date="2021" name="Sci. Rep.">
        <title>The genome of the diatom Chaetoceros tenuissimus carries an ancient integrated fragment of an extant virus.</title>
        <authorList>
            <person name="Hongo Y."/>
            <person name="Kimura K."/>
            <person name="Takaki Y."/>
            <person name="Yoshida Y."/>
            <person name="Baba S."/>
            <person name="Kobayashi G."/>
            <person name="Nagasaki K."/>
            <person name="Hano T."/>
            <person name="Tomaru Y."/>
        </authorList>
    </citation>
    <scope>NUCLEOTIDE SEQUENCE [LARGE SCALE GENOMIC DNA]</scope>
    <source>
        <strain evidence="2 3">NIES-3715</strain>
    </source>
</reference>
<evidence type="ECO:0000313" key="2">
    <source>
        <dbReference type="EMBL" id="GFH45417.1"/>
    </source>
</evidence>
<feature type="chain" id="PRO_5042192502" evidence="1">
    <location>
        <begin position="16"/>
        <end position="174"/>
    </location>
</feature>
<dbReference type="Proteomes" id="UP001054902">
    <property type="component" value="Unassembled WGS sequence"/>
</dbReference>
<protein>
    <submittedName>
        <fullName evidence="2">Uncharacterized protein</fullName>
    </submittedName>
</protein>
<evidence type="ECO:0000256" key="1">
    <source>
        <dbReference type="SAM" id="SignalP"/>
    </source>
</evidence>
<feature type="signal peptide" evidence="1">
    <location>
        <begin position="1"/>
        <end position="15"/>
    </location>
</feature>
<keyword evidence="3" id="KW-1185">Reference proteome</keyword>
<gene>
    <name evidence="2" type="ORF">CTEN210_01891</name>
</gene>
<dbReference type="AlphaFoldDB" id="A0AAD3CG03"/>
<keyword evidence="1" id="KW-0732">Signal</keyword>
<comment type="caution">
    <text evidence="2">The sequence shown here is derived from an EMBL/GenBank/DDBJ whole genome shotgun (WGS) entry which is preliminary data.</text>
</comment>
<sequence>MKLLITATLLSSAVAFAPSTFGVRNTALSMAEYDLDFGMNNGYETASAGDGGQGQFGAISPNNWRVPGTSPVGETSWAGGADGGEEPWFAEAVSTVSLDLQKAEDTLMAFTKEAADFKIEAFAASKPFGFTSKEAAYEELVGKMGYSAFLEATDKQLLKQWKTLHPEPETEKKE</sequence>
<name>A0AAD3CG03_9STRA</name>
<accession>A0AAD3CG03</accession>